<comment type="caution">
    <text evidence="1">The sequence shown here is derived from an EMBL/GenBank/DDBJ whole genome shotgun (WGS) entry which is preliminary data.</text>
</comment>
<dbReference type="Proteomes" id="UP001234297">
    <property type="component" value="Chromosome 3"/>
</dbReference>
<name>A0ACC2LWG2_PERAE</name>
<reference evidence="1 2" key="1">
    <citation type="journal article" date="2022" name="Hortic Res">
        <title>A haplotype resolved chromosomal level avocado genome allows analysis of novel avocado genes.</title>
        <authorList>
            <person name="Nath O."/>
            <person name="Fletcher S.J."/>
            <person name="Hayward A."/>
            <person name="Shaw L.M."/>
            <person name="Masouleh A.K."/>
            <person name="Furtado A."/>
            <person name="Henry R.J."/>
            <person name="Mitter N."/>
        </authorList>
    </citation>
    <scope>NUCLEOTIDE SEQUENCE [LARGE SCALE GENOMIC DNA]</scope>
    <source>
        <strain evidence="2">cv. Hass</strain>
    </source>
</reference>
<keyword evidence="2" id="KW-1185">Reference proteome</keyword>
<sequence length="115" mass="12503">MAKLEQGSSPFFSLLICVDRLAMHCRIHCRHPATISSPCTSHAYYSDVCVGTIACCLEKKEGGTVCVYIMTLGVLAPYRGLGIGMHITTLSLRCKNQKPCATGLSLKIFRASVLH</sequence>
<dbReference type="EMBL" id="CM056811">
    <property type="protein sequence ID" value="KAJ8637730.1"/>
    <property type="molecule type" value="Genomic_DNA"/>
</dbReference>
<organism evidence="1 2">
    <name type="scientific">Persea americana</name>
    <name type="common">Avocado</name>
    <dbReference type="NCBI Taxonomy" id="3435"/>
    <lineage>
        <taxon>Eukaryota</taxon>
        <taxon>Viridiplantae</taxon>
        <taxon>Streptophyta</taxon>
        <taxon>Embryophyta</taxon>
        <taxon>Tracheophyta</taxon>
        <taxon>Spermatophyta</taxon>
        <taxon>Magnoliopsida</taxon>
        <taxon>Magnoliidae</taxon>
        <taxon>Laurales</taxon>
        <taxon>Lauraceae</taxon>
        <taxon>Persea</taxon>
    </lineage>
</organism>
<accession>A0ACC2LWG2</accession>
<protein>
    <submittedName>
        <fullName evidence="1">Uncharacterized protein</fullName>
    </submittedName>
</protein>
<evidence type="ECO:0000313" key="2">
    <source>
        <dbReference type="Proteomes" id="UP001234297"/>
    </source>
</evidence>
<evidence type="ECO:0000313" key="1">
    <source>
        <dbReference type="EMBL" id="KAJ8637730.1"/>
    </source>
</evidence>
<gene>
    <name evidence="1" type="ORF">MRB53_011997</name>
</gene>
<proteinExistence type="predicted"/>